<evidence type="ECO:0000313" key="2">
    <source>
        <dbReference type="Proteomes" id="UP000821866"/>
    </source>
</evidence>
<evidence type="ECO:0000313" key="1">
    <source>
        <dbReference type="EMBL" id="KAH8023638.1"/>
    </source>
</evidence>
<sequence>MFVCFSPTGKQLGMPLSDSCFLVGTESKYKFLVKPRECVDVSKFSNRLLQSAFDACLKTTTFQGFSIHHLTNSVSVWVRSLADVDRLPQLRSLPVTADCTVQVQAYFSSGSDLRQYVVSRVDPGELWEDLAAVLTCSTHKIGTARYMGRGLTFLVTLQGPRTPPSRITYYGFILQFHVYTPGVAARELPKVTSSLDIASDIHRLIYSCACPIHVLWARRYAPAQLQVDAACHPVAVQHPLPLLRLSPKDSLLVNKEIFQHSTRALIPSRGSDLPGGLTPREEVSHKRIHMGAALTAAIRATWTSGAQPPPTTCPF</sequence>
<organism evidence="1 2">
    <name type="scientific">Rhipicephalus microplus</name>
    <name type="common">Cattle tick</name>
    <name type="synonym">Boophilus microplus</name>
    <dbReference type="NCBI Taxonomy" id="6941"/>
    <lineage>
        <taxon>Eukaryota</taxon>
        <taxon>Metazoa</taxon>
        <taxon>Ecdysozoa</taxon>
        <taxon>Arthropoda</taxon>
        <taxon>Chelicerata</taxon>
        <taxon>Arachnida</taxon>
        <taxon>Acari</taxon>
        <taxon>Parasitiformes</taxon>
        <taxon>Ixodida</taxon>
        <taxon>Ixodoidea</taxon>
        <taxon>Ixodidae</taxon>
        <taxon>Rhipicephalinae</taxon>
        <taxon>Rhipicephalus</taxon>
        <taxon>Boophilus</taxon>
    </lineage>
</organism>
<reference evidence="1" key="2">
    <citation type="submission" date="2021-09" db="EMBL/GenBank/DDBJ databases">
        <authorList>
            <person name="Jia N."/>
            <person name="Wang J."/>
            <person name="Shi W."/>
            <person name="Du L."/>
            <person name="Sun Y."/>
            <person name="Zhan W."/>
            <person name="Jiang J."/>
            <person name="Wang Q."/>
            <person name="Zhang B."/>
            <person name="Ji P."/>
            <person name="Sakyi L.B."/>
            <person name="Cui X."/>
            <person name="Yuan T."/>
            <person name="Jiang B."/>
            <person name="Yang W."/>
            <person name="Lam T.T.-Y."/>
            <person name="Chang Q."/>
            <person name="Ding S."/>
            <person name="Wang X."/>
            <person name="Zhu J."/>
            <person name="Ruan X."/>
            <person name="Zhao L."/>
            <person name="Wei J."/>
            <person name="Que T."/>
            <person name="Du C."/>
            <person name="Cheng J."/>
            <person name="Dai P."/>
            <person name="Han X."/>
            <person name="Huang E."/>
            <person name="Gao Y."/>
            <person name="Liu J."/>
            <person name="Shao H."/>
            <person name="Ye R."/>
            <person name="Li L."/>
            <person name="Wei W."/>
            <person name="Wang X."/>
            <person name="Wang C."/>
            <person name="Huo Q."/>
            <person name="Li W."/>
            <person name="Guo W."/>
            <person name="Chen H."/>
            <person name="Chen S."/>
            <person name="Zhou L."/>
            <person name="Zhou L."/>
            <person name="Ni X."/>
            <person name="Tian J."/>
            <person name="Zhou Y."/>
            <person name="Sheng Y."/>
            <person name="Liu T."/>
            <person name="Pan Y."/>
            <person name="Xia L."/>
            <person name="Li J."/>
            <person name="Zhao F."/>
            <person name="Cao W."/>
        </authorList>
    </citation>
    <scope>NUCLEOTIDE SEQUENCE</scope>
    <source>
        <strain evidence="1">Rmic-2018</strain>
        <tissue evidence="1">Larvae</tissue>
    </source>
</reference>
<protein>
    <submittedName>
        <fullName evidence="1">Uncharacterized protein</fullName>
    </submittedName>
</protein>
<name>A0A9J6DNM4_RHIMP</name>
<dbReference type="Proteomes" id="UP000821866">
    <property type="component" value="Chromosome 6"/>
</dbReference>
<dbReference type="AlphaFoldDB" id="A0A9J6DNM4"/>
<comment type="caution">
    <text evidence="1">The sequence shown here is derived from an EMBL/GenBank/DDBJ whole genome shotgun (WGS) entry which is preliminary data.</text>
</comment>
<accession>A0A9J6DNM4</accession>
<proteinExistence type="predicted"/>
<reference evidence="1" key="1">
    <citation type="journal article" date="2020" name="Cell">
        <title>Large-Scale Comparative Analyses of Tick Genomes Elucidate Their Genetic Diversity and Vector Capacities.</title>
        <authorList>
            <consortium name="Tick Genome and Microbiome Consortium (TIGMIC)"/>
            <person name="Jia N."/>
            <person name="Wang J."/>
            <person name="Shi W."/>
            <person name="Du L."/>
            <person name="Sun Y."/>
            <person name="Zhan W."/>
            <person name="Jiang J.F."/>
            <person name="Wang Q."/>
            <person name="Zhang B."/>
            <person name="Ji P."/>
            <person name="Bell-Sakyi L."/>
            <person name="Cui X.M."/>
            <person name="Yuan T.T."/>
            <person name="Jiang B.G."/>
            <person name="Yang W.F."/>
            <person name="Lam T.T."/>
            <person name="Chang Q.C."/>
            <person name="Ding S.J."/>
            <person name="Wang X.J."/>
            <person name="Zhu J.G."/>
            <person name="Ruan X.D."/>
            <person name="Zhao L."/>
            <person name="Wei J.T."/>
            <person name="Ye R.Z."/>
            <person name="Que T.C."/>
            <person name="Du C.H."/>
            <person name="Zhou Y.H."/>
            <person name="Cheng J.X."/>
            <person name="Dai P.F."/>
            <person name="Guo W.B."/>
            <person name="Han X.H."/>
            <person name="Huang E.J."/>
            <person name="Li L.F."/>
            <person name="Wei W."/>
            <person name="Gao Y.C."/>
            <person name="Liu J.Z."/>
            <person name="Shao H.Z."/>
            <person name="Wang X."/>
            <person name="Wang C.C."/>
            <person name="Yang T.C."/>
            <person name="Huo Q.B."/>
            <person name="Li W."/>
            <person name="Chen H.Y."/>
            <person name="Chen S.E."/>
            <person name="Zhou L.G."/>
            <person name="Ni X.B."/>
            <person name="Tian J.H."/>
            <person name="Sheng Y."/>
            <person name="Liu T."/>
            <person name="Pan Y.S."/>
            <person name="Xia L.Y."/>
            <person name="Li J."/>
            <person name="Zhao F."/>
            <person name="Cao W.C."/>
        </authorList>
    </citation>
    <scope>NUCLEOTIDE SEQUENCE</scope>
    <source>
        <strain evidence="1">Rmic-2018</strain>
    </source>
</reference>
<keyword evidence="2" id="KW-1185">Reference proteome</keyword>
<dbReference type="EMBL" id="JABSTU010000008">
    <property type="protein sequence ID" value="KAH8023638.1"/>
    <property type="molecule type" value="Genomic_DNA"/>
</dbReference>
<gene>
    <name evidence="1" type="ORF">HPB51_015134</name>
</gene>